<dbReference type="EMBL" id="LRGB01000868">
    <property type="protein sequence ID" value="KZS15768.1"/>
    <property type="molecule type" value="Genomic_DNA"/>
</dbReference>
<organism evidence="1 2">
    <name type="scientific">Daphnia magna</name>
    <dbReference type="NCBI Taxonomy" id="35525"/>
    <lineage>
        <taxon>Eukaryota</taxon>
        <taxon>Metazoa</taxon>
        <taxon>Ecdysozoa</taxon>
        <taxon>Arthropoda</taxon>
        <taxon>Crustacea</taxon>
        <taxon>Branchiopoda</taxon>
        <taxon>Diplostraca</taxon>
        <taxon>Cladocera</taxon>
        <taxon>Anomopoda</taxon>
        <taxon>Daphniidae</taxon>
        <taxon>Daphnia</taxon>
    </lineage>
</organism>
<proteinExistence type="predicted"/>
<sequence>MRVAFIGDGRHRTHGQVAIHVPHVCETFGWQGISARVKVDLRDARRQRNIADLIGQPRISCLLA</sequence>
<evidence type="ECO:0000313" key="1">
    <source>
        <dbReference type="EMBL" id="KZS15768.1"/>
    </source>
</evidence>
<evidence type="ECO:0000313" key="2">
    <source>
        <dbReference type="Proteomes" id="UP000076858"/>
    </source>
</evidence>
<dbReference type="AlphaFoldDB" id="A0A164YZA4"/>
<gene>
    <name evidence="1" type="ORF">APZ42_018996</name>
</gene>
<reference evidence="1 2" key="1">
    <citation type="submission" date="2016-03" db="EMBL/GenBank/DDBJ databases">
        <title>EvidentialGene: Evidence-directed Construction of Genes on Genomes.</title>
        <authorList>
            <person name="Gilbert D.G."/>
            <person name="Choi J.-H."/>
            <person name="Mockaitis K."/>
            <person name="Colbourne J."/>
            <person name="Pfrender M."/>
        </authorList>
    </citation>
    <scope>NUCLEOTIDE SEQUENCE [LARGE SCALE GENOMIC DNA]</scope>
    <source>
        <strain evidence="1 2">Xinb3</strain>
        <tissue evidence="1">Complete organism</tissue>
    </source>
</reference>
<comment type="caution">
    <text evidence="1">The sequence shown here is derived from an EMBL/GenBank/DDBJ whole genome shotgun (WGS) entry which is preliminary data.</text>
</comment>
<name>A0A164YZA4_9CRUS</name>
<accession>A0A164YZA4</accession>
<keyword evidence="2" id="KW-1185">Reference proteome</keyword>
<protein>
    <submittedName>
        <fullName evidence="1">Uncharacterized protein</fullName>
    </submittedName>
</protein>
<dbReference type="Proteomes" id="UP000076858">
    <property type="component" value="Unassembled WGS sequence"/>
</dbReference>